<dbReference type="InterPro" id="IPR052032">
    <property type="entry name" value="ATP-dep_AA_Ligase"/>
</dbReference>
<dbReference type="RefSeq" id="WP_184660007.1">
    <property type="nucleotide sequence ID" value="NZ_CP031518.1"/>
</dbReference>
<dbReference type="InterPro" id="IPR011761">
    <property type="entry name" value="ATP-grasp"/>
</dbReference>
<dbReference type="PANTHER" id="PTHR43585">
    <property type="entry name" value="FUMIPYRROLE BIOSYNTHESIS PROTEIN C"/>
    <property type="match status" value="1"/>
</dbReference>
<reference evidence="6 7" key="1">
    <citation type="submission" date="2020-08" db="EMBL/GenBank/DDBJ databases">
        <title>Genomic Encyclopedia of Type Strains, Phase IV (KMG-IV): sequencing the most valuable type-strain genomes for metagenomic binning, comparative biology and taxonomic classification.</title>
        <authorList>
            <person name="Goeker M."/>
        </authorList>
    </citation>
    <scope>NUCLEOTIDE SEQUENCE [LARGE SCALE GENOMIC DNA]</scope>
    <source>
        <strain evidence="6 7">DSM 103462</strain>
    </source>
</reference>
<dbReference type="GO" id="GO:0005524">
    <property type="term" value="F:ATP binding"/>
    <property type="evidence" value="ECO:0007669"/>
    <property type="project" value="UniProtKB-UniRule"/>
</dbReference>
<dbReference type="Gene3D" id="3.40.50.20">
    <property type="match status" value="1"/>
</dbReference>
<keyword evidence="7" id="KW-1185">Reference proteome</keyword>
<evidence type="ECO:0000259" key="5">
    <source>
        <dbReference type="PROSITE" id="PS50975"/>
    </source>
</evidence>
<dbReference type="GO" id="GO:0016874">
    <property type="term" value="F:ligase activity"/>
    <property type="evidence" value="ECO:0007669"/>
    <property type="project" value="UniProtKB-KW"/>
</dbReference>
<name>A0A7W8GA29_9SPIR</name>
<dbReference type="InterPro" id="IPR013815">
    <property type="entry name" value="ATP_grasp_subdomain_1"/>
</dbReference>
<dbReference type="AlphaFoldDB" id="A0A7W8GA29"/>
<gene>
    <name evidence="6" type="ORF">HNP76_001971</name>
</gene>
<organism evidence="6 7">
    <name type="scientific">Treponema ruminis</name>
    <dbReference type="NCBI Taxonomy" id="744515"/>
    <lineage>
        <taxon>Bacteria</taxon>
        <taxon>Pseudomonadati</taxon>
        <taxon>Spirochaetota</taxon>
        <taxon>Spirochaetia</taxon>
        <taxon>Spirochaetales</taxon>
        <taxon>Treponemataceae</taxon>
        <taxon>Treponema</taxon>
    </lineage>
</organism>
<accession>A0A7W8GA29</accession>
<dbReference type="PANTHER" id="PTHR43585:SF2">
    <property type="entry name" value="ATP-GRASP ENZYME FSQD"/>
    <property type="match status" value="1"/>
</dbReference>
<feature type="domain" description="ATP-grasp" evidence="5">
    <location>
        <begin position="107"/>
        <end position="299"/>
    </location>
</feature>
<dbReference type="Gene3D" id="3.30.470.20">
    <property type="entry name" value="ATP-grasp fold, B domain"/>
    <property type="match status" value="1"/>
</dbReference>
<dbReference type="Pfam" id="PF13535">
    <property type="entry name" value="ATP-grasp_4"/>
    <property type="match status" value="1"/>
</dbReference>
<evidence type="ECO:0000256" key="4">
    <source>
        <dbReference type="PROSITE-ProRule" id="PRU00409"/>
    </source>
</evidence>
<keyword evidence="3 4" id="KW-0067">ATP-binding</keyword>
<comment type="caution">
    <text evidence="6">The sequence shown here is derived from an EMBL/GenBank/DDBJ whole genome shotgun (WGS) entry which is preliminary data.</text>
</comment>
<dbReference type="Proteomes" id="UP000518887">
    <property type="component" value="Unassembled WGS sequence"/>
</dbReference>
<dbReference type="PROSITE" id="PS50975">
    <property type="entry name" value="ATP_GRASP"/>
    <property type="match status" value="1"/>
</dbReference>
<keyword evidence="2 4" id="KW-0547">Nucleotide-binding</keyword>
<evidence type="ECO:0000256" key="1">
    <source>
        <dbReference type="ARBA" id="ARBA00022598"/>
    </source>
</evidence>
<evidence type="ECO:0000256" key="3">
    <source>
        <dbReference type="ARBA" id="ARBA00022840"/>
    </source>
</evidence>
<keyword evidence="1" id="KW-0436">Ligase</keyword>
<sequence length="371" mass="41229">MKKIAIIGANDFQRQLILKAKEMGLETHVFAWEDGAVGKADADYFYPISIIEKELILEKCKEIGIDGICSIASDLAVLTVDYVAEKMGLNANSIECSEIATNKFLMRKAFKKNGDPIPKFIEVGENEKFDISDFSYPLIVKPTDRSGSRGITKITDKSQLSAAIKSACNESFEHKAMIEEFAEGKEYSVECVSFHGKPTLLAVTEKITTGAPHFIETGHNEPAPISAEMVEKIKSVVYHALNSLKITEGASHSEIKIDDDGNIKIIEIGSRMGGDCIGSDLVRISTGYDFTKMVIDVALGNEPDFKKVVEPRNAAVRFIFTEKDMADCEEMLNDGWQLERKFIEHEFDGHTITDSSNRYGYYIMKGNMLCS</sequence>
<protein>
    <submittedName>
        <fullName evidence="6">Biotin carboxylase</fullName>
    </submittedName>
</protein>
<dbReference type="Gene3D" id="3.30.1490.20">
    <property type="entry name" value="ATP-grasp fold, A domain"/>
    <property type="match status" value="1"/>
</dbReference>
<evidence type="ECO:0000313" key="7">
    <source>
        <dbReference type="Proteomes" id="UP000518887"/>
    </source>
</evidence>
<evidence type="ECO:0000256" key="2">
    <source>
        <dbReference type="ARBA" id="ARBA00022741"/>
    </source>
</evidence>
<evidence type="ECO:0000313" key="6">
    <source>
        <dbReference type="EMBL" id="MBB5226590.1"/>
    </source>
</evidence>
<proteinExistence type="predicted"/>
<dbReference type="SUPFAM" id="SSF56059">
    <property type="entry name" value="Glutathione synthetase ATP-binding domain-like"/>
    <property type="match status" value="1"/>
</dbReference>
<dbReference type="GO" id="GO:0046872">
    <property type="term" value="F:metal ion binding"/>
    <property type="evidence" value="ECO:0007669"/>
    <property type="project" value="InterPro"/>
</dbReference>
<dbReference type="EMBL" id="JACHFQ010000006">
    <property type="protein sequence ID" value="MBB5226590.1"/>
    <property type="molecule type" value="Genomic_DNA"/>
</dbReference>